<dbReference type="Proteomes" id="UP001642484">
    <property type="component" value="Unassembled WGS sequence"/>
</dbReference>
<evidence type="ECO:0000256" key="1">
    <source>
        <dbReference type="SAM" id="MobiDB-lite"/>
    </source>
</evidence>
<keyword evidence="2" id="KW-1133">Transmembrane helix</keyword>
<proteinExistence type="predicted"/>
<gene>
    <name evidence="4" type="ORF">CCMP2556_LOCUS8536</name>
</gene>
<keyword evidence="2" id="KW-0812">Transmembrane</keyword>
<evidence type="ECO:0000256" key="2">
    <source>
        <dbReference type="SAM" id="Phobius"/>
    </source>
</evidence>
<comment type="caution">
    <text evidence="4">The sequence shown here is derived from an EMBL/GenBank/DDBJ whole genome shotgun (WGS) entry which is preliminary data.</text>
</comment>
<name>A0ABP0IXB6_9DINO</name>
<evidence type="ECO:0000313" key="4">
    <source>
        <dbReference type="EMBL" id="CAK9006713.1"/>
    </source>
</evidence>
<feature type="signal peptide" evidence="3">
    <location>
        <begin position="1"/>
        <end position="28"/>
    </location>
</feature>
<evidence type="ECO:0000313" key="5">
    <source>
        <dbReference type="Proteomes" id="UP001642484"/>
    </source>
</evidence>
<reference evidence="4 5" key="1">
    <citation type="submission" date="2024-02" db="EMBL/GenBank/DDBJ databases">
        <authorList>
            <person name="Chen Y."/>
            <person name="Shah S."/>
            <person name="Dougan E. K."/>
            <person name="Thang M."/>
            <person name="Chan C."/>
        </authorList>
    </citation>
    <scope>NUCLEOTIDE SEQUENCE [LARGE SCALE GENOMIC DNA]</scope>
</reference>
<protein>
    <submittedName>
        <fullName evidence="4">Uncharacterized protein</fullName>
    </submittedName>
</protein>
<organism evidence="4 5">
    <name type="scientific">Durusdinium trenchii</name>
    <dbReference type="NCBI Taxonomy" id="1381693"/>
    <lineage>
        <taxon>Eukaryota</taxon>
        <taxon>Sar</taxon>
        <taxon>Alveolata</taxon>
        <taxon>Dinophyceae</taxon>
        <taxon>Suessiales</taxon>
        <taxon>Symbiodiniaceae</taxon>
        <taxon>Durusdinium</taxon>
    </lineage>
</organism>
<dbReference type="EMBL" id="CAXAMN010003891">
    <property type="protein sequence ID" value="CAK9006713.1"/>
    <property type="molecule type" value="Genomic_DNA"/>
</dbReference>
<sequence length="1182" mass="133075">MWRLKTLGAPKVLLFTVLLVLWTEDGMAQGPPDHLVDVPLWRTQSEKAPGIFKLSGSWSAECRATPLSNGSKEVPVLQEVLIELFKAGKVDAADEKTRAKLKAKLRRTCELKKGGKLNVPLWLHQQWKKGDHMQMALDFAACNFDKDEFIKTVERSVETKETEKNKDNGAKLDGVNSKVLEDFDKRNKAMQSAATAGTSEALRSKNVFRKFCDSVLQKAAKIRSLVADLHTHYDTDSTAQKSAKALEQDLNEMDKVYSTLSNLMAEGERADFDTECTKIAQNEARIRSAKRHFKRGGTTMKMDLTLDKWTDNLKENKPFMHPLERLLPEYDYSRYEDIRNLPRTPDVFMSMQKHERLSCRLPKPMATAGKVLEHAVATFDSLYQKHSPITFKFGITHNPSFRWSNSKFGYEKSVERFQDMVIIYAAGNPHGPAFLEAASCTSQIATAKAVAAEFGETAASECGVLDWARVPLSHSEEKVHKVCKEQRTTLDLPITEFRAGPHMIPWLSPQDWLQFIVDHGCWHALAGLKDDQRHLAEPRWEHFWAEYRKLRPNFAPFLEERENMDWSRTVGLLLHGDEGRTLKRGGLLVTSIQSILGCGFDEKRTKRSTDPTKLHVNYSGHVYTTRFVTSVIPKTLYESGNGDIFYEAMTVLARALNGLLEFGVTCKTTGVCYRAVVLGCKGDLPYLQKAGRLTRAFNTGVKRGRENARPRGICHLCLAGTGEHHYEELSGVRPSWLVTMGVKLPWVEPPPFIAELPHDLADPASFFMYDVWHTVHLGFGRSTVASCLQLMLDYLPCSNLDERWSFLTDHYRRWCRSEHRQPHITKITGYLMSYGDKTGAMGNWHKGALTTNFLKWLPSLIREFAHQSEEMNKCLLAVCSMNAFFSFLYESPLFLDRTESLFAAKKVLDFLRIYQELAVRQWQKSLPHLFPLYPKLHVFHHIGLQSHRSQALGFHPSPALVLSALQCLNFLQRFRRGLLCMSSSFIAMSHHRLILTLLLYAFGVPAFTPSVPILLARFSPERFRGRIIAMDAWDPVSGTAGPLEAVGVFPPPGLEESQPSAVFEALARLQAERASQALEMAILAASGNGLQGLHALGAKSEQSGKWNETWSQASTASASPRGAEEKMFFPKAKDDVSGGFGTDRAKPKPKAKRFSPGQPAYVLPQHSQMHSGINPLHTQAGK</sequence>
<feature type="chain" id="PRO_5045867807" evidence="3">
    <location>
        <begin position="29"/>
        <end position="1182"/>
    </location>
</feature>
<evidence type="ECO:0000256" key="3">
    <source>
        <dbReference type="SAM" id="SignalP"/>
    </source>
</evidence>
<keyword evidence="3" id="KW-0732">Signal</keyword>
<accession>A0ABP0IXB6</accession>
<keyword evidence="5" id="KW-1185">Reference proteome</keyword>
<feature type="region of interest" description="Disordered" evidence="1">
    <location>
        <begin position="1132"/>
        <end position="1182"/>
    </location>
</feature>
<feature type="transmembrane region" description="Helical" evidence="2">
    <location>
        <begin position="993"/>
        <end position="1016"/>
    </location>
</feature>
<keyword evidence="2" id="KW-0472">Membrane</keyword>